<proteinExistence type="predicted"/>
<dbReference type="RefSeq" id="WP_071236310.1">
    <property type="nucleotide sequence ID" value="NZ_KV861331.1"/>
</dbReference>
<evidence type="ECO:0000256" key="2">
    <source>
        <dbReference type="ARBA" id="ARBA00023125"/>
    </source>
</evidence>
<evidence type="ECO:0000313" key="6">
    <source>
        <dbReference type="Proteomes" id="UP000180133"/>
    </source>
</evidence>
<dbReference type="InterPro" id="IPR009057">
    <property type="entry name" value="Homeodomain-like_sf"/>
</dbReference>
<sequence>MPNPAFHFPVVQSNYARIMVEVFANYGLDKHKLLSDAGLPADLFQSDSDYIPSESIKRLIHLTSSQLGVRKFTDLLVLIFRRRVIPNVLHQFVPFQTIGDSMQHIDDIFSLDSPGSNVSFEIHHGHAWFCRFSEQKDTQIADWSEAFAVIYITELISILTKTTWYPSKVRLQGHNSDIVKSIVPNQCQIFVGQEKAGVYIPEDILAVPIQISDSQLGAKPSQLQWHTSFTDSVFELLRPYVRERNLSIEEAAQLLSYSVRTFQRKLKNEGTSFRHIKESLMFSVSCELMEEGHSLTYISNQLGYTSISHFSRAFKRVSGLSPKVYKQSIALNASSTSQRYTAQSI</sequence>
<dbReference type="Proteomes" id="UP000180133">
    <property type="component" value="Unassembled WGS sequence"/>
</dbReference>
<dbReference type="PANTHER" id="PTHR47894:SF4">
    <property type="entry name" value="HTH-TYPE TRANSCRIPTIONAL REGULATOR GADX"/>
    <property type="match status" value="1"/>
</dbReference>
<evidence type="ECO:0000256" key="3">
    <source>
        <dbReference type="ARBA" id="ARBA00023163"/>
    </source>
</evidence>
<dbReference type="PROSITE" id="PS01124">
    <property type="entry name" value="HTH_ARAC_FAMILY_2"/>
    <property type="match status" value="1"/>
</dbReference>
<keyword evidence="3" id="KW-0804">Transcription</keyword>
<dbReference type="InterPro" id="IPR020449">
    <property type="entry name" value="Tscrpt_reg_AraC-type_HTH"/>
</dbReference>
<feature type="domain" description="HTH araC/xylS-type" evidence="4">
    <location>
        <begin position="231"/>
        <end position="328"/>
    </location>
</feature>
<dbReference type="Gene3D" id="1.10.10.60">
    <property type="entry name" value="Homeodomain-like"/>
    <property type="match status" value="1"/>
</dbReference>
<name>A0ABX3D8J7_9VIBR</name>
<keyword evidence="6" id="KW-1185">Reference proteome</keyword>
<dbReference type="InterPro" id="IPR018060">
    <property type="entry name" value="HTH_AraC"/>
</dbReference>
<dbReference type="PRINTS" id="PR00032">
    <property type="entry name" value="HTHARAC"/>
</dbReference>
<evidence type="ECO:0000256" key="1">
    <source>
        <dbReference type="ARBA" id="ARBA00023015"/>
    </source>
</evidence>
<dbReference type="PANTHER" id="PTHR47894">
    <property type="entry name" value="HTH-TYPE TRANSCRIPTIONAL REGULATOR GADX"/>
    <property type="match status" value="1"/>
</dbReference>
<dbReference type="SMART" id="SM00342">
    <property type="entry name" value="HTH_ARAC"/>
    <property type="match status" value="1"/>
</dbReference>
<reference evidence="5 6" key="1">
    <citation type="submission" date="2016-09" db="EMBL/GenBank/DDBJ databases">
        <title>Isolation, identification and antibiotic sensitivity analysis of bacterial pathogen from juvenile Hippocampus erectus with tail-rotted disease.</title>
        <authorList>
            <person name="Yang Q."/>
        </authorList>
    </citation>
    <scope>NUCLEOTIDE SEQUENCE [LARGE SCALE GENOMIC DNA]</scope>
    <source>
        <strain evidence="5 6">HM-10</strain>
    </source>
</reference>
<dbReference type="SUPFAM" id="SSF46689">
    <property type="entry name" value="Homeodomain-like"/>
    <property type="match status" value="1"/>
</dbReference>
<evidence type="ECO:0000259" key="4">
    <source>
        <dbReference type="PROSITE" id="PS01124"/>
    </source>
</evidence>
<keyword evidence="2" id="KW-0238">DNA-binding</keyword>
<comment type="caution">
    <text evidence="5">The sequence shown here is derived from an EMBL/GenBank/DDBJ whole genome shotgun (WGS) entry which is preliminary data.</text>
</comment>
<accession>A0ABX3D8J7</accession>
<keyword evidence="1" id="KW-0805">Transcription regulation</keyword>
<organism evidence="5 6">
    <name type="scientific">Vibrio rotiferianus</name>
    <dbReference type="NCBI Taxonomy" id="190895"/>
    <lineage>
        <taxon>Bacteria</taxon>
        <taxon>Pseudomonadati</taxon>
        <taxon>Pseudomonadota</taxon>
        <taxon>Gammaproteobacteria</taxon>
        <taxon>Vibrionales</taxon>
        <taxon>Vibrionaceae</taxon>
        <taxon>Vibrio</taxon>
    </lineage>
</organism>
<dbReference type="EMBL" id="MKFT01000014">
    <property type="protein sequence ID" value="OHY92337.1"/>
    <property type="molecule type" value="Genomic_DNA"/>
</dbReference>
<evidence type="ECO:0000313" key="5">
    <source>
        <dbReference type="EMBL" id="OHY92337.1"/>
    </source>
</evidence>
<protein>
    <submittedName>
        <fullName evidence="5">AraC family transcriptional regulator</fullName>
    </submittedName>
</protein>
<dbReference type="Pfam" id="PF12833">
    <property type="entry name" value="HTH_18"/>
    <property type="match status" value="1"/>
</dbReference>
<gene>
    <name evidence="5" type="ORF">BI375_20380</name>
</gene>